<name>A0A1V3IBX3_9PAST</name>
<feature type="transmembrane region" description="Helical" evidence="7">
    <location>
        <begin position="134"/>
        <end position="158"/>
    </location>
</feature>
<dbReference type="InterPro" id="IPR020846">
    <property type="entry name" value="MFS_dom"/>
</dbReference>
<dbReference type="RefSeq" id="WP_077426573.1">
    <property type="nucleotide sequence ID" value="NZ_MLHH01000004.1"/>
</dbReference>
<dbReference type="PRINTS" id="PR01036">
    <property type="entry name" value="TCRTETB"/>
</dbReference>
<evidence type="ECO:0000313" key="9">
    <source>
        <dbReference type="EMBL" id="OOF37398.1"/>
    </source>
</evidence>
<keyword evidence="10" id="KW-1185">Reference proteome</keyword>
<accession>A0A1V3IBX3</accession>
<feature type="transmembrane region" description="Helical" evidence="7">
    <location>
        <begin position="432"/>
        <end position="451"/>
    </location>
</feature>
<dbReference type="SUPFAM" id="SSF103473">
    <property type="entry name" value="MFS general substrate transporter"/>
    <property type="match status" value="1"/>
</dbReference>
<feature type="transmembrane region" description="Helical" evidence="7">
    <location>
        <begin position="164"/>
        <end position="184"/>
    </location>
</feature>
<keyword evidence="6 7" id="KW-0472">Membrane</keyword>
<dbReference type="Gene3D" id="1.20.1250.20">
    <property type="entry name" value="MFS general substrate transporter like domains"/>
    <property type="match status" value="1"/>
</dbReference>
<keyword evidence="5 7" id="KW-1133">Transmembrane helix</keyword>
<evidence type="ECO:0000313" key="10">
    <source>
        <dbReference type="Proteomes" id="UP000189437"/>
    </source>
</evidence>
<reference evidence="9 10" key="1">
    <citation type="submission" date="2016-10" db="EMBL/GenBank/DDBJ databases">
        <title>Rodentibacter gen. nov. and new species.</title>
        <authorList>
            <person name="Christensen H."/>
        </authorList>
    </citation>
    <scope>NUCLEOTIDE SEQUENCE [LARGE SCALE GENOMIC DNA]</scope>
    <source>
        <strain evidence="9 10">Ac69</strain>
    </source>
</reference>
<comment type="caution">
    <text evidence="9">The sequence shown here is derived from an EMBL/GenBank/DDBJ whole genome shotgun (WGS) entry which is preliminary data.</text>
</comment>
<feature type="transmembrane region" description="Helical" evidence="7">
    <location>
        <begin position="264"/>
        <end position="287"/>
    </location>
</feature>
<dbReference type="PROSITE" id="PS50850">
    <property type="entry name" value="MFS"/>
    <property type="match status" value="1"/>
</dbReference>
<feature type="transmembrane region" description="Helical" evidence="7">
    <location>
        <begin position="299"/>
        <end position="316"/>
    </location>
</feature>
<evidence type="ECO:0000256" key="1">
    <source>
        <dbReference type="ARBA" id="ARBA00004651"/>
    </source>
</evidence>
<sequence>MTESNNYRGLAWVAAMALFMQSLDATILNTALPAIAADLHEPAFEMQMAIIAYSLAVALFIPLTAWAAAKFGTGRVFRTAVFTFVLGSVACAAAPNLESLILARVLQGIGGAFMMPVARLAIIQTVPKQQLLNAWNLMATAGLIGPILGPILGGWLVIHATWHWIFLINIPIGLLGIWTAGLVMDNLKGEEEKLDWTGFLLFALGLVGLTLGLDLLGERRQNLWAAYGSLMFGVGLLALYVKYAKGNERAILPLSLFHTRTFRLSILANVFIRLSASGIPFLLPLMFQLSFGYSAETSGWLLAPIALMSVLFKTLVGRILNKWGYKTTLISSALLMALGIVSMAWLNNQTSLGWIVFNLMWYGACMSMIFTAVNTLTVGDLTQQQAGVGSTVLSIVQQVGIGFGIAVSSMILNCYRQFWGHEGEGLQQAFSATFLTSSLFALALVFTLAKLHKTDGDHLRKKTSSH</sequence>
<dbReference type="PANTHER" id="PTHR42718">
    <property type="entry name" value="MAJOR FACILITATOR SUPERFAMILY MULTIDRUG TRANSPORTER MFSC"/>
    <property type="match status" value="1"/>
</dbReference>
<feature type="transmembrane region" description="Helical" evidence="7">
    <location>
        <begin position="196"/>
        <end position="217"/>
    </location>
</feature>
<feature type="domain" description="Major facilitator superfamily (MFS) profile" evidence="8">
    <location>
        <begin position="10"/>
        <end position="455"/>
    </location>
</feature>
<dbReference type="Pfam" id="PF07690">
    <property type="entry name" value="MFS_1"/>
    <property type="match status" value="1"/>
</dbReference>
<evidence type="ECO:0000256" key="2">
    <source>
        <dbReference type="ARBA" id="ARBA00022448"/>
    </source>
</evidence>
<comment type="subcellular location">
    <subcellularLocation>
        <location evidence="1">Cell membrane</location>
        <topology evidence="1">Multi-pass membrane protein</topology>
    </subcellularLocation>
</comment>
<feature type="transmembrane region" description="Helical" evidence="7">
    <location>
        <begin position="76"/>
        <end position="95"/>
    </location>
</feature>
<feature type="transmembrane region" description="Helical" evidence="7">
    <location>
        <begin position="223"/>
        <end position="243"/>
    </location>
</feature>
<keyword evidence="3" id="KW-1003">Cell membrane</keyword>
<dbReference type="OrthoDB" id="9812221at2"/>
<dbReference type="EMBL" id="MLHH01000004">
    <property type="protein sequence ID" value="OOF37398.1"/>
    <property type="molecule type" value="Genomic_DNA"/>
</dbReference>
<feature type="transmembrane region" description="Helical" evidence="7">
    <location>
        <begin position="101"/>
        <end position="122"/>
    </location>
</feature>
<feature type="transmembrane region" description="Helical" evidence="7">
    <location>
        <begin position="352"/>
        <end position="376"/>
    </location>
</feature>
<proteinExistence type="predicted"/>
<keyword evidence="2" id="KW-0813">Transport</keyword>
<dbReference type="CDD" id="cd17503">
    <property type="entry name" value="MFS_LmrB_MDR_like"/>
    <property type="match status" value="1"/>
</dbReference>
<dbReference type="PANTHER" id="PTHR42718:SF46">
    <property type="entry name" value="BLR6921 PROTEIN"/>
    <property type="match status" value="1"/>
</dbReference>
<evidence type="ECO:0000256" key="4">
    <source>
        <dbReference type="ARBA" id="ARBA00022692"/>
    </source>
</evidence>
<feature type="transmembrane region" description="Helical" evidence="7">
    <location>
        <begin position="328"/>
        <end position="346"/>
    </location>
</feature>
<organism evidence="9 10">
    <name type="scientific">Rodentibacter heidelbergensis</name>
    <dbReference type="NCBI Taxonomy" id="1908258"/>
    <lineage>
        <taxon>Bacteria</taxon>
        <taxon>Pseudomonadati</taxon>
        <taxon>Pseudomonadota</taxon>
        <taxon>Gammaproteobacteria</taxon>
        <taxon>Pasteurellales</taxon>
        <taxon>Pasteurellaceae</taxon>
        <taxon>Rodentibacter</taxon>
    </lineage>
</organism>
<dbReference type="NCBIfam" id="TIGR00711">
    <property type="entry name" value="efflux_EmrB"/>
    <property type="match status" value="1"/>
</dbReference>
<evidence type="ECO:0000256" key="3">
    <source>
        <dbReference type="ARBA" id="ARBA00022475"/>
    </source>
</evidence>
<evidence type="ECO:0000259" key="8">
    <source>
        <dbReference type="PROSITE" id="PS50850"/>
    </source>
</evidence>
<dbReference type="Proteomes" id="UP000189437">
    <property type="component" value="Unassembled WGS sequence"/>
</dbReference>
<dbReference type="STRING" id="1908258.BKK48_02200"/>
<evidence type="ECO:0000256" key="7">
    <source>
        <dbReference type="SAM" id="Phobius"/>
    </source>
</evidence>
<dbReference type="InterPro" id="IPR036259">
    <property type="entry name" value="MFS_trans_sf"/>
</dbReference>
<dbReference type="InterPro" id="IPR011701">
    <property type="entry name" value="MFS"/>
</dbReference>
<feature type="transmembrane region" description="Helical" evidence="7">
    <location>
        <begin position="46"/>
        <end position="69"/>
    </location>
</feature>
<dbReference type="GO" id="GO:0005886">
    <property type="term" value="C:plasma membrane"/>
    <property type="evidence" value="ECO:0007669"/>
    <property type="project" value="UniProtKB-SubCell"/>
</dbReference>
<dbReference type="AlphaFoldDB" id="A0A1V3IBX3"/>
<evidence type="ECO:0000256" key="5">
    <source>
        <dbReference type="ARBA" id="ARBA00022989"/>
    </source>
</evidence>
<keyword evidence="4 7" id="KW-0812">Transmembrane</keyword>
<dbReference type="Gene3D" id="1.20.1720.10">
    <property type="entry name" value="Multidrug resistance protein D"/>
    <property type="match status" value="1"/>
</dbReference>
<gene>
    <name evidence="9" type="ORF">BKK48_02200</name>
</gene>
<dbReference type="GO" id="GO:0022857">
    <property type="term" value="F:transmembrane transporter activity"/>
    <property type="evidence" value="ECO:0007669"/>
    <property type="project" value="InterPro"/>
</dbReference>
<protein>
    <submittedName>
        <fullName evidence="9">MFS transporter</fullName>
    </submittedName>
</protein>
<dbReference type="InterPro" id="IPR004638">
    <property type="entry name" value="EmrB-like"/>
</dbReference>
<evidence type="ECO:0000256" key="6">
    <source>
        <dbReference type="ARBA" id="ARBA00023136"/>
    </source>
</evidence>
<feature type="transmembrane region" description="Helical" evidence="7">
    <location>
        <begin position="388"/>
        <end position="412"/>
    </location>
</feature>